<dbReference type="InterPro" id="IPR001789">
    <property type="entry name" value="Sig_transdc_resp-reg_receiver"/>
</dbReference>
<dbReference type="Proteomes" id="UP000191055">
    <property type="component" value="Unassembled WGS sequence"/>
</dbReference>
<gene>
    <name evidence="10" type="ORF">SAMN03080601_00714</name>
</gene>
<dbReference type="PROSITE" id="PS50110">
    <property type="entry name" value="RESPONSE_REGULATORY"/>
    <property type="match status" value="1"/>
</dbReference>
<dbReference type="OrthoDB" id="9790442at2"/>
<evidence type="ECO:0000256" key="5">
    <source>
        <dbReference type="ARBA" id="ARBA00023163"/>
    </source>
</evidence>
<dbReference type="InterPro" id="IPR001867">
    <property type="entry name" value="OmpR/PhoB-type_DNA-bd"/>
</dbReference>
<dbReference type="InterPro" id="IPR036388">
    <property type="entry name" value="WH-like_DNA-bd_sf"/>
</dbReference>
<dbReference type="CDD" id="cd00383">
    <property type="entry name" value="trans_reg_C"/>
    <property type="match status" value="1"/>
</dbReference>
<feature type="domain" description="Response regulatory" evidence="8">
    <location>
        <begin position="3"/>
        <end position="117"/>
    </location>
</feature>
<sequence>MHKILIIEDEQRIATLIKRGLEENNCLADVAYDGETGKKLALRSSYDLIITDIILPKINGIDLCRELREHLPNTPIIMLTALGTTDDKVEGFDAGADDYLVKPFDFRELFARIRTLLKRYNQLENNNSEVLNYADLELNIHTKLVKRDNQEIHLTPKEFKLLEYMLRNKERVLSRTEIAQNVWETHFDTGTNFIDVYINYLRNKIDKKFPTKLIHTKSGMGFILKDKL</sequence>
<dbReference type="GO" id="GO:0006355">
    <property type="term" value="P:regulation of DNA-templated transcription"/>
    <property type="evidence" value="ECO:0007669"/>
    <property type="project" value="InterPro"/>
</dbReference>
<evidence type="ECO:0000313" key="11">
    <source>
        <dbReference type="Proteomes" id="UP000191055"/>
    </source>
</evidence>
<dbReference type="Gene3D" id="1.10.10.10">
    <property type="entry name" value="Winged helix-like DNA-binding domain superfamily/Winged helix DNA-binding domain"/>
    <property type="match status" value="1"/>
</dbReference>
<dbReference type="SMART" id="SM00862">
    <property type="entry name" value="Trans_reg_C"/>
    <property type="match status" value="1"/>
</dbReference>
<keyword evidence="3" id="KW-0805">Transcription regulation</keyword>
<proteinExistence type="predicted"/>
<feature type="modified residue" description="4-aspartylphosphate" evidence="6">
    <location>
        <position position="52"/>
    </location>
</feature>
<dbReference type="InterPro" id="IPR039420">
    <property type="entry name" value="WalR-like"/>
</dbReference>
<keyword evidence="5" id="KW-0804">Transcription</keyword>
<dbReference type="PANTHER" id="PTHR48111">
    <property type="entry name" value="REGULATOR OF RPOS"/>
    <property type="match status" value="1"/>
</dbReference>
<dbReference type="RefSeq" id="WP_079556513.1">
    <property type="nucleotide sequence ID" value="NZ_CP021904.1"/>
</dbReference>
<dbReference type="InterPro" id="IPR011006">
    <property type="entry name" value="CheY-like_superfamily"/>
</dbReference>
<keyword evidence="11" id="KW-1185">Reference proteome</keyword>
<accession>A0A1T5C8R9</accession>
<dbReference type="CDD" id="cd19935">
    <property type="entry name" value="REC_OmpR_CusR-like"/>
    <property type="match status" value="1"/>
</dbReference>
<dbReference type="PANTHER" id="PTHR48111:SF22">
    <property type="entry name" value="REGULATOR OF RPOS"/>
    <property type="match status" value="1"/>
</dbReference>
<dbReference type="Gene3D" id="3.40.50.2300">
    <property type="match status" value="1"/>
</dbReference>
<reference evidence="10 11" key="1">
    <citation type="submission" date="2017-02" db="EMBL/GenBank/DDBJ databases">
        <authorList>
            <person name="Peterson S.W."/>
        </authorList>
    </citation>
    <scope>NUCLEOTIDE SEQUENCE [LARGE SCALE GENOMIC DNA]</scope>
    <source>
        <strain evidence="10 11">DSM 24412</strain>
    </source>
</reference>
<evidence type="ECO:0000256" key="6">
    <source>
        <dbReference type="PROSITE-ProRule" id="PRU00169"/>
    </source>
</evidence>
<evidence type="ECO:0000313" key="10">
    <source>
        <dbReference type="EMBL" id="SKB55824.1"/>
    </source>
</evidence>
<evidence type="ECO:0000256" key="1">
    <source>
        <dbReference type="ARBA" id="ARBA00022553"/>
    </source>
</evidence>
<feature type="DNA-binding region" description="OmpR/PhoB-type" evidence="7">
    <location>
        <begin position="128"/>
        <end position="226"/>
    </location>
</feature>
<dbReference type="SUPFAM" id="SSF52172">
    <property type="entry name" value="CheY-like"/>
    <property type="match status" value="1"/>
</dbReference>
<evidence type="ECO:0000256" key="2">
    <source>
        <dbReference type="ARBA" id="ARBA00023012"/>
    </source>
</evidence>
<evidence type="ECO:0000256" key="7">
    <source>
        <dbReference type="PROSITE-ProRule" id="PRU01091"/>
    </source>
</evidence>
<dbReference type="EMBL" id="FUYV01000003">
    <property type="protein sequence ID" value="SKB55824.1"/>
    <property type="molecule type" value="Genomic_DNA"/>
</dbReference>
<dbReference type="SMART" id="SM00448">
    <property type="entry name" value="REC"/>
    <property type="match status" value="1"/>
</dbReference>
<dbReference type="Pfam" id="PF00072">
    <property type="entry name" value="Response_reg"/>
    <property type="match status" value="1"/>
</dbReference>
<evidence type="ECO:0000259" key="9">
    <source>
        <dbReference type="PROSITE" id="PS51755"/>
    </source>
</evidence>
<dbReference type="GO" id="GO:0000156">
    <property type="term" value="F:phosphorelay response regulator activity"/>
    <property type="evidence" value="ECO:0007669"/>
    <property type="project" value="TreeGrafter"/>
</dbReference>
<dbReference type="GO" id="GO:0005829">
    <property type="term" value="C:cytosol"/>
    <property type="evidence" value="ECO:0007669"/>
    <property type="project" value="TreeGrafter"/>
</dbReference>
<dbReference type="PROSITE" id="PS51755">
    <property type="entry name" value="OMPR_PHOB"/>
    <property type="match status" value="1"/>
</dbReference>
<dbReference type="KEGG" id="asx:CDL62_11820"/>
<dbReference type="FunFam" id="3.40.50.2300:FF:000001">
    <property type="entry name" value="DNA-binding response regulator PhoB"/>
    <property type="match status" value="1"/>
</dbReference>
<protein>
    <submittedName>
        <fullName evidence="10">DNA-binding response regulator, OmpR family, contains REC and winged-helix (WHTH) domain</fullName>
    </submittedName>
</protein>
<dbReference type="GO" id="GO:0000976">
    <property type="term" value="F:transcription cis-regulatory region binding"/>
    <property type="evidence" value="ECO:0007669"/>
    <property type="project" value="TreeGrafter"/>
</dbReference>
<name>A0A1T5C8R9_9BACT</name>
<evidence type="ECO:0000256" key="4">
    <source>
        <dbReference type="ARBA" id="ARBA00023125"/>
    </source>
</evidence>
<evidence type="ECO:0000259" key="8">
    <source>
        <dbReference type="PROSITE" id="PS50110"/>
    </source>
</evidence>
<evidence type="ECO:0000256" key="3">
    <source>
        <dbReference type="ARBA" id="ARBA00023015"/>
    </source>
</evidence>
<dbReference type="Gene3D" id="6.10.250.690">
    <property type="match status" value="1"/>
</dbReference>
<dbReference type="Pfam" id="PF00486">
    <property type="entry name" value="Trans_reg_C"/>
    <property type="match status" value="1"/>
</dbReference>
<dbReference type="AlphaFoldDB" id="A0A1T5C8R9"/>
<keyword evidence="4 7" id="KW-0238">DNA-binding</keyword>
<keyword evidence="1 6" id="KW-0597">Phosphoprotein</keyword>
<feature type="domain" description="OmpR/PhoB-type" evidence="9">
    <location>
        <begin position="128"/>
        <end position="226"/>
    </location>
</feature>
<dbReference type="GO" id="GO:0032993">
    <property type="term" value="C:protein-DNA complex"/>
    <property type="evidence" value="ECO:0007669"/>
    <property type="project" value="TreeGrafter"/>
</dbReference>
<keyword evidence="2" id="KW-0902">Two-component regulatory system</keyword>
<dbReference type="FunFam" id="1.10.10.10:FF:000005">
    <property type="entry name" value="Two-component system response regulator"/>
    <property type="match status" value="1"/>
</dbReference>
<organism evidence="10 11">
    <name type="scientific">Alkalitalea saponilacus</name>
    <dbReference type="NCBI Taxonomy" id="889453"/>
    <lineage>
        <taxon>Bacteria</taxon>
        <taxon>Pseudomonadati</taxon>
        <taxon>Bacteroidota</taxon>
        <taxon>Bacteroidia</taxon>
        <taxon>Marinilabiliales</taxon>
        <taxon>Marinilabiliaceae</taxon>
        <taxon>Alkalitalea</taxon>
    </lineage>
</organism>
<dbReference type="STRING" id="889453.SAMN03080601_00714"/>